<evidence type="ECO:0000313" key="2">
    <source>
        <dbReference type="EMBL" id="NYJ02894.1"/>
    </source>
</evidence>
<dbReference type="Pfam" id="PF08241">
    <property type="entry name" value="Methyltransf_11"/>
    <property type="match status" value="1"/>
</dbReference>
<dbReference type="RefSeq" id="WP_179669202.1">
    <property type="nucleotide sequence ID" value="NZ_JACCFP010000001.1"/>
</dbReference>
<dbReference type="GO" id="GO:0008757">
    <property type="term" value="F:S-adenosylmethionine-dependent methyltransferase activity"/>
    <property type="evidence" value="ECO:0007669"/>
    <property type="project" value="InterPro"/>
</dbReference>
<dbReference type="EMBL" id="JACCFP010000001">
    <property type="protein sequence ID" value="NYJ02894.1"/>
    <property type="molecule type" value="Genomic_DNA"/>
</dbReference>
<dbReference type="Gene3D" id="3.40.50.150">
    <property type="entry name" value="Vaccinia Virus protein VP39"/>
    <property type="match status" value="1"/>
</dbReference>
<keyword evidence="2" id="KW-0808">Transferase</keyword>
<dbReference type="Proteomes" id="UP000530424">
    <property type="component" value="Unassembled WGS sequence"/>
</dbReference>
<gene>
    <name evidence="2" type="ORF">HNR19_003592</name>
</gene>
<dbReference type="SUPFAM" id="SSF53335">
    <property type="entry name" value="S-adenosyl-L-methionine-dependent methyltransferases"/>
    <property type="match status" value="1"/>
</dbReference>
<dbReference type="InterPro" id="IPR013216">
    <property type="entry name" value="Methyltransf_11"/>
</dbReference>
<organism evidence="2 3">
    <name type="scientific">Nocardioides thalensis</name>
    <dbReference type="NCBI Taxonomy" id="1914755"/>
    <lineage>
        <taxon>Bacteria</taxon>
        <taxon>Bacillati</taxon>
        <taxon>Actinomycetota</taxon>
        <taxon>Actinomycetes</taxon>
        <taxon>Propionibacteriales</taxon>
        <taxon>Nocardioidaceae</taxon>
        <taxon>Nocardioides</taxon>
    </lineage>
</organism>
<keyword evidence="3" id="KW-1185">Reference proteome</keyword>
<name>A0A853C5Z0_9ACTN</name>
<comment type="caution">
    <text evidence="2">The sequence shown here is derived from an EMBL/GenBank/DDBJ whole genome shotgun (WGS) entry which is preliminary data.</text>
</comment>
<dbReference type="InterPro" id="IPR029063">
    <property type="entry name" value="SAM-dependent_MTases_sf"/>
</dbReference>
<evidence type="ECO:0000259" key="1">
    <source>
        <dbReference type="Pfam" id="PF08241"/>
    </source>
</evidence>
<protein>
    <submittedName>
        <fullName evidence="2">SAM-dependent methyltransferase</fullName>
    </submittedName>
</protein>
<dbReference type="GO" id="GO:0032259">
    <property type="term" value="P:methylation"/>
    <property type="evidence" value="ECO:0007669"/>
    <property type="project" value="UniProtKB-KW"/>
</dbReference>
<evidence type="ECO:0000313" key="3">
    <source>
        <dbReference type="Proteomes" id="UP000530424"/>
    </source>
</evidence>
<dbReference type="CDD" id="cd02440">
    <property type="entry name" value="AdoMet_MTases"/>
    <property type="match status" value="1"/>
</dbReference>
<proteinExistence type="predicted"/>
<dbReference type="AlphaFoldDB" id="A0A853C5Z0"/>
<feature type="domain" description="Methyltransferase type 11" evidence="1">
    <location>
        <begin position="27"/>
        <end position="118"/>
    </location>
</feature>
<reference evidence="2 3" key="1">
    <citation type="submission" date="2020-07" db="EMBL/GenBank/DDBJ databases">
        <title>Sequencing the genomes of 1000 actinobacteria strains.</title>
        <authorList>
            <person name="Klenk H.-P."/>
        </authorList>
    </citation>
    <scope>NUCLEOTIDE SEQUENCE [LARGE SCALE GENOMIC DNA]</scope>
    <source>
        <strain evidence="2 3">DSM 103833</strain>
    </source>
</reference>
<accession>A0A853C5Z0</accession>
<keyword evidence="2" id="KW-0489">Methyltransferase</keyword>
<sequence>MSDKLIDPADWPGGVLLNLGCGHHAPKTWINIDRSPMMVLRKAPRVRKALRKVGVLHDAHMIDWPENIIRRDLSKPLPLADGTADAVYSSHMLEHLFLEDARKFLAECARVLKPGGMMRLALPDAEQFARDLLEAGDDPEGKAGIQYGEMLRAHPESRPSGKRLVAFVGGSNWHRWQPTRGLVKSLMTEAGFGDLTEYSFREGKLPHLADVEQREDSWFVEGIKS</sequence>